<dbReference type="AlphaFoldDB" id="A0A285IWD4"/>
<keyword evidence="1" id="KW-0175">Coiled coil</keyword>
<evidence type="ECO:0000313" key="3">
    <source>
        <dbReference type="Proteomes" id="UP000219353"/>
    </source>
</evidence>
<keyword evidence="3" id="KW-1185">Reference proteome</keyword>
<name>A0A285IWD4_9GAMM</name>
<evidence type="ECO:0000256" key="1">
    <source>
        <dbReference type="SAM" id="Coils"/>
    </source>
</evidence>
<proteinExistence type="predicted"/>
<dbReference type="NCBIfam" id="TIGR03545">
    <property type="entry name" value="TIGR03545 family protein"/>
    <property type="match status" value="1"/>
</dbReference>
<accession>A0A285IWD4</accession>
<dbReference type="EMBL" id="OBEB01000004">
    <property type="protein sequence ID" value="SNY52355.1"/>
    <property type="molecule type" value="Genomic_DNA"/>
</dbReference>
<dbReference type="OrthoDB" id="5752177at2"/>
<protein>
    <submittedName>
        <fullName evidence="2">TIGR03545 family protein</fullName>
    </submittedName>
</protein>
<gene>
    <name evidence="2" type="ORF">SAMN06297280_2090</name>
</gene>
<dbReference type="RefSeq" id="WP_097111343.1">
    <property type="nucleotide sequence ID" value="NZ_OBEB01000004.1"/>
</dbReference>
<feature type="coiled-coil region" evidence="1">
    <location>
        <begin position="206"/>
        <end position="247"/>
    </location>
</feature>
<evidence type="ECO:0000313" key="2">
    <source>
        <dbReference type="EMBL" id="SNY52355.1"/>
    </source>
</evidence>
<dbReference type="InterPro" id="IPR019934">
    <property type="entry name" value="CHP03545"/>
</dbReference>
<reference evidence="3" key="1">
    <citation type="submission" date="2017-09" db="EMBL/GenBank/DDBJ databases">
        <authorList>
            <person name="Varghese N."/>
            <person name="Submissions S."/>
        </authorList>
    </citation>
    <scope>NUCLEOTIDE SEQUENCE [LARGE SCALE GENOMIC DNA]</scope>
    <source>
        <strain evidence="3">CGMCC 1.12461</strain>
    </source>
</reference>
<organism evidence="2 3">
    <name type="scientific">Arsukibacterium tuosuense</name>
    <dbReference type="NCBI Taxonomy" id="1323745"/>
    <lineage>
        <taxon>Bacteria</taxon>
        <taxon>Pseudomonadati</taxon>
        <taxon>Pseudomonadota</taxon>
        <taxon>Gammaproteobacteria</taxon>
        <taxon>Chromatiales</taxon>
        <taxon>Chromatiaceae</taxon>
        <taxon>Arsukibacterium</taxon>
    </lineage>
</organism>
<dbReference type="Proteomes" id="UP000219353">
    <property type="component" value="Unassembled WGS sequence"/>
</dbReference>
<sequence>MIRKSGWLIFLTLLAAVLALVYLFLGTAIRLGMVYTLEKAVGAEVNISDVSVSLAPLTLNVSELQITDNAKPSHNTISFSNARAALEVWPALLGYYVINDLAVDGLAYGTERSSPGKVFRGPHADPADKVDFQQLLRLDLPDADELLARADLQTVARGEELQQLAKDQQKVLRDVQSQLPDKAKLEQIQADIKALTDSKIANPADLAAKAAELKKLQDSLRSERDKLKAVQEQLGQSRQQLQQAVTALRDASSSDWQKLQDLANISDGGLAPISQILLGDFWGERIGQLEAVYRLAGPYLPENLPGKELSDQPELTLANRILPLPSQPYPDFWIKNARVNWLIGGGEALVELQDITAQHEIINAATRFNAEVTGLPQLALLKLNGDFAVLEQMVTNVNWQLQGINVDSMDIGRGDTLLQLACATLNTTGKLNLVDNQVKQQAQLVLQQAEFKPSDNKYMQQLATLLNQQAEIPLNLNASGLISAPDVSIRSPLDKLLADAVLGEAKAKIATLQTDLRSKLDSELQQQLGGQSDWLSMLDQQDSAAESLEGNIEQMLNAKLADVKEQAADKLKDKLRDRLGGGG</sequence>